<evidence type="ECO:0000256" key="1">
    <source>
        <dbReference type="SAM" id="MobiDB-lite"/>
    </source>
</evidence>
<dbReference type="PROSITE" id="PS50222">
    <property type="entry name" value="EF_HAND_2"/>
    <property type="match status" value="1"/>
</dbReference>
<feature type="domain" description="EF-hand" evidence="2">
    <location>
        <begin position="94"/>
        <end position="129"/>
    </location>
</feature>
<feature type="region of interest" description="Disordered" evidence="1">
    <location>
        <begin position="191"/>
        <end position="223"/>
    </location>
</feature>
<keyword evidence="4" id="KW-1185">Reference proteome</keyword>
<proteinExistence type="predicted"/>
<dbReference type="Proteomes" id="UP000031668">
    <property type="component" value="Unassembled WGS sequence"/>
</dbReference>
<dbReference type="OMA" id="FCAMMAN"/>
<reference evidence="3 4" key="1">
    <citation type="journal article" date="2014" name="Genome Biol. Evol.">
        <title>The genome of the myxosporean Thelohanellus kitauei shows adaptations to nutrient acquisition within its fish host.</title>
        <authorList>
            <person name="Yang Y."/>
            <person name="Xiong J."/>
            <person name="Zhou Z."/>
            <person name="Huo F."/>
            <person name="Miao W."/>
            <person name="Ran C."/>
            <person name="Liu Y."/>
            <person name="Zhang J."/>
            <person name="Feng J."/>
            <person name="Wang M."/>
            <person name="Wang M."/>
            <person name="Wang L."/>
            <person name="Yao B."/>
        </authorList>
    </citation>
    <scope>NUCLEOTIDE SEQUENCE [LARGE SCALE GENOMIC DNA]</scope>
    <source>
        <strain evidence="3">Wuqing</strain>
    </source>
</reference>
<organism evidence="3 4">
    <name type="scientific">Thelohanellus kitauei</name>
    <name type="common">Myxosporean</name>
    <dbReference type="NCBI Taxonomy" id="669202"/>
    <lineage>
        <taxon>Eukaryota</taxon>
        <taxon>Metazoa</taxon>
        <taxon>Cnidaria</taxon>
        <taxon>Myxozoa</taxon>
        <taxon>Myxosporea</taxon>
        <taxon>Bivalvulida</taxon>
        <taxon>Platysporina</taxon>
        <taxon>Myxobolidae</taxon>
        <taxon>Thelohanellus</taxon>
    </lineage>
</organism>
<evidence type="ECO:0000313" key="4">
    <source>
        <dbReference type="Proteomes" id="UP000031668"/>
    </source>
</evidence>
<dbReference type="InterPro" id="IPR011992">
    <property type="entry name" value="EF-hand-dom_pair"/>
</dbReference>
<dbReference type="Gene3D" id="1.10.238.10">
    <property type="entry name" value="EF-hand"/>
    <property type="match status" value="1"/>
</dbReference>
<dbReference type="InterPro" id="IPR002048">
    <property type="entry name" value="EF_hand_dom"/>
</dbReference>
<gene>
    <name evidence="3" type="ORF">RF11_15879</name>
</gene>
<dbReference type="AlphaFoldDB" id="A0A0C2JLP8"/>
<dbReference type="OrthoDB" id="26525at2759"/>
<dbReference type="SUPFAM" id="SSF47473">
    <property type="entry name" value="EF-hand"/>
    <property type="match status" value="1"/>
</dbReference>
<accession>A0A0C2JLP8</accession>
<sequence>MASNQLHKHTNWVEECHPNLRCTSISTRQAGNVEGKKNLINEFKKLDTNRVGRISERQMEDLLFKYCHFLSCEEISEIISSKDLYADGKAESSDAKIRLINEFKELDSDGDGLITDEQMEILVSKYGKYLSFDEFMEILHSQDLHADGKVMFKTSRKCVRPCVIDKSYHFFSTCKCKISKFTDIEKSLKRKSDQNLDDSDDQATRNEQKCSGETRSKKSHTIAEEGIGPAAVDTCQVVPGENTVENSKPFHYMIT</sequence>
<evidence type="ECO:0000313" key="3">
    <source>
        <dbReference type="EMBL" id="KII70308.1"/>
    </source>
</evidence>
<dbReference type="EMBL" id="JWZT01002099">
    <property type="protein sequence ID" value="KII70308.1"/>
    <property type="molecule type" value="Genomic_DNA"/>
</dbReference>
<dbReference type="GO" id="GO:0005509">
    <property type="term" value="F:calcium ion binding"/>
    <property type="evidence" value="ECO:0007669"/>
    <property type="project" value="InterPro"/>
</dbReference>
<evidence type="ECO:0000259" key="2">
    <source>
        <dbReference type="PROSITE" id="PS50222"/>
    </source>
</evidence>
<comment type="caution">
    <text evidence="3">The sequence shown here is derived from an EMBL/GenBank/DDBJ whole genome shotgun (WGS) entry which is preliminary data.</text>
</comment>
<protein>
    <recommendedName>
        <fullName evidence="2">EF-hand domain-containing protein</fullName>
    </recommendedName>
</protein>
<name>A0A0C2JLP8_THEKT</name>
<feature type="compositionally biased region" description="Basic and acidic residues" evidence="1">
    <location>
        <begin position="202"/>
        <end position="216"/>
    </location>
</feature>